<name>A0A2T2NQ67_CORCC</name>
<accession>A0A2T2NQ67</accession>
<dbReference type="Proteomes" id="UP000240883">
    <property type="component" value="Unassembled WGS sequence"/>
</dbReference>
<protein>
    <submittedName>
        <fullName evidence="1">Uncharacterized protein</fullName>
    </submittedName>
</protein>
<dbReference type="OrthoDB" id="9986861at2759"/>
<gene>
    <name evidence="1" type="ORF">BS50DRAFT_492710</name>
</gene>
<keyword evidence="2" id="KW-1185">Reference proteome</keyword>
<dbReference type="AlphaFoldDB" id="A0A2T2NQ67"/>
<organism evidence="1 2">
    <name type="scientific">Corynespora cassiicola Philippines</name>
    <dbReference type="NCBI Taxonomy" id="1448308"/>
    <lineage>
        <taxon>Eukaryota</taxon>
        <taxon>Fungi</taxon>
        <taxon>Dikarya</taxon>
        <taxon>Ascomycota</taxon>
        <taxon>Pezizomycotina</taxon>
        <taxon>Dothideomycetes</taxon>
        <taxon>Pleosporomycetidae</taxon>
        <taxon>Pleosporales</taxon>
        <taxon>Corynesporascaceae</taxon>
        <taxon>Corynespora</taxon>
    </lineage>
</organism>
<dbReference type="EMBL" id="KZ678134">
    <property type="protein sequence ID" value="PSN67554.1"/>
    <property type="molecule type" value="Genomic_DNA"/>
</dbReference>
<reference evidence="1 2" key="1">
    <citation type="journal article" date="2018" name="Front. Microbiol.">
        <title>Genome-Wide Analysis of Corynespora cassiicola Leaf Fall Disease Putative Effectors.</title>
        <authorList>
            <person name="Lopez D."/>
            <person name="Ribeiro S."/>
            <person name="Label P."/>
            <person name="Fumanal B."/>
            <person name="Venisse J.S."/>
            <person name="Kohler A."/>
            <person name="de Oliveira R.R."/>
            <person name="Labutti K."/>
            <person name="Lipzen A."/>
            <person name="Lail K."/>
            <person name="Bauer D."/>
            <person name="Ohm R.A."/>
            <person name="Barry K.W."/>
            <person name="Spatafora J."/>
            <person name="Grigoriev I.V."/>
            <person name="Martin F.M."/>
            <person name="Pujade-Renaud V."/>
        </authorList>
    </citation>
    <scope>NUCLEOTIDE SEQUENCE [LARGE SCALE GENOMIC DNA]</scope>
    <source>
        <strain evidence="1 2">Philippines</strain>
    </source>
</reference>
<evidence type="ECO:0000313" key="2">
    <source>
        <dbReference type="Proteomes" id="UP000240883"/>
    </source>
</evidence>
<sequence>MADTRKHVLIAGLGRFVSADYEVGSRLGLQKTNKQMVLDDIEKARAAGYECSSLDVNPDQSEESIGQIKEILQNRHCDLFIIGFGLRSNPTLTPLFEEVVNACVELSPRTKFGFAPAPNKMYQTILRMLP</sequence>
<evidence type="ECO:0000313" key="1">
    <source>
        <dbReference type="EMBL" id="PSN67554.1"/>
    </source>
</evidence>
<proteinExistence type="predicted"/>